<organism evidence="5 6">
    <name type="scientific">Shewanella corallii</name>
    <dbReference type="NCBI Taxonomy" id="560080"/>
    <lineage>
        <taxon>Bacteria</taxon>
        <taxon>Pseudomonadati</taxon>
        <taxon>Pseudomonadota</taxon>
        <taxon>Gammaproteobacteria</taxon>
        <taxon>Alteromonadales</taxon>
        <taxon>Shewanellaceae</taxon>
        <taxon>Shewanella</taxon>
    </lineage>
</organism>
<dbReference type="EMBL" id="JAKIKT010000010">
    <property type="protein sequence ID" value="MCL2916081.1"/>
    <property type="molecule type" value="Genomic_DNA"/>
</dbReference>
<dbReference type="PANTHER" id="PTHR41542:SF1">
    <property type="entry name" value="BLL5807 PROTEIN"/>
    <property type="match status" value="1"/>
</dbReference>
<dbReference type="SUPFAM" id="SSF54427">
    <property type="entry name" value="NTF2-like"/>
    <property type="match status" value="1"/>
</dbReference>
<feature type="region of interest" description="Disordered" evidence="1">
    <location>
        <begin position="29"/>
        <end position="59"/>
    </location>
</feature>
<reference evidence="5 6" key="1">
    <citation type="submission" date="2022-01" db="EMBL/GenBank/DDBJ databases">
        <title>Whole genome-based taxonomy of the Shewanellaceae.</title>
        <authorList>
            <person name="Martin-Rodriguez A.J."/>
        </authorList>
    </citation>
    <scope>NUCLEOTIDE SEQUENCE [LARGE SCALE GENOMIC DNA]</scope>
    <source>
        <strain evidence="5 6">DSM 21332</strain>
    </source>
</reference>
<evidence type="ECO:0000256" key="2">
    <source>
        <dbReference type="SAM" id="Phobius"/>
    </source>
</evidence>
<feature type="region of interest" description="Disordered" evidence="1">
    <location>
        <begin position="127"/>
        <end position="153"/>
    </location>
</feature>
<comment type="caution">
    <text evidence="5">The sequence shown here is derived from an EMBL/GenBank/DDBJ whole genome shotgun (WGS) entry which is preliminary data.</text>
</comment>
<feature type="transmembrane region" description="Helical" evidence="2">
    <location>
        <begin position="68"/>
        <end position="87"/>
    </location>
</feature>
<feature type="compositionally biased region" description="Polar residues" evidence="1">
    <location>
        <begin position="42"/>
        <end position="59"/>
    </location>
</feature>
<gene>
    <name evidence="5" type="ORF">L2725_20270</name>
</gene>
<proteinExistence type="predicted"/>
<accession>A0ABT0NE09</accession>
<evidence type="ECO:0000256" key="3">
    <source>
        <dbReference type="SAM" id="SignalP"/>
    </source>
</evidence>
<feature type="domain" description="Tim44-like" evidence="4">
    <location>
        <begin position="157"/>
        <end position="288"/>
    </location>
</feature>
<evidence type="ECO:0000313" key="6">
    <source>
        <dbReference type="Proteomes" id="UP001202831"/>
    </source>
</evidence>
<evidence type="ECO:0000313" key="5">
    <source>
        <dbReference type="EMBL" id="MCL2916081.1"/>
    </source>
</evidence>
<feature type="signal peptide" evidence="3">
    <location>
        <begin position="1"/>
        <end position="24"/>
    </location>
</feature>
<feature type="chain" id="PRO_5047410625" evidence="3">
    <location>
        <begin position="25"/>
        <end position="288"/>
    </location>
</feature>
<feature type="compositionally biased region" description="Low complexity" evidence="1">
    <location>
        <begin position="135"/>
        <end position="148"/>
    </location>
</feature>
<keyword evidence="2" id="KW-0812">Transmembrane</keyword>
<name>A0ABT0NE09_9GAMM</name>
<dbReference type="PANTHER" id="PTHR41542">
    <property type="entry name" value="BLL5807 PROTEIN"/>
    <property type="match status" value="1"/>
</dbReference>
<dbReference type="Pfam" id="PF04280">
    <property type="entry name" value="Tim44"/>
    <property type="match status" value="1"/>
</dbReference>
<dbReference type="SMART" id="SM00978">
    <property type="entry name" value="Tim44"/>
    <property type="match status" value="1"/>
</dbReference>
<feature type="transmembrane region" description="Helical" evidence="2">
    <location>
        <begin position="99"/>
        <end position="117"/>
    </location>
</feature>
<keyword evidence="3" id="KW-0732">Signal</keyword>
<dbReference type="Proteomes" id="UP001202831">
    <property type="component" value="Unassembled WGS sequence"/>
</dbReference>
<evidence type="ECO:0000256" key="1">
    <source>
        <dbReference type="SAM" id="MobiDB-lite"/>
    </source>
</evidence>
<keyword evidence="2" id="KW-0472">Membrane</keyword>
<keyword evidence="6" id="KW-1185">Reference proteome</keyword>
<keyword evidence="2" id="KW-1133">Transmembrane helix</keyword>
<dbReference type="Gene3D" id="3.10.450.240">
    <property type="match status" value="1"/>
</dbReference>
<protein>
    <submittedName>
        <fullName evidence="5">TIM44-like domain-containing protein</fullName>
    </submittedName>
</protein>
<evidence type="ECO:0000259" key="4">
    <source>
        <dbReference type="SMART" id="SM00978"/>
    </source>
</evidence>
<dbReference type="RefSeq" id="WP_249250639.1">
    <property type="nucleotide sequence ID" value="NZ_JAKIKT010000010.1"/>
</dbReference>
<dbReference type="InterPro" id="IPR007379">
    <property type="entry name" value="Tim44-like_dom"/>
</dbReference>
<dbReference type="InterPro" id="IPR032710">
    <property type="entry name" value="NTF2-like_dom_sf"/>
</dbReference>
<sequence length="288" mass="31482">MKKLLTLFTLVMAVSLAVVPHADAKRFGGGKSYGKSHKTAPAKQQQAQRTDSIQKQGTAAQSGAKKGLMGGMLGGLLAGGLLAALFAGGAFEGIQFMDILIIGVLAFIIFKIIKSVMAQKAMSQRRPQPAYAGPQSQHQYQRQAQPQQTGNFGGGFGAQASDVPFNLPPGFDANGFVNRARDHYMQIQRAWNANDLDKIREYVSADLYQALEQDRAATPGELHNQILFINAELVRADYNQSLAELSLKFSGKYKETQDAMEEDITDIWHLERDLSKPNAPWLIVGIES</sequence>